<dbReference type="Pfam" id="PF11707">
    <property type="entry name" value="Npa1"/>
    <property type="match status" value="1"/>
</dbReference>
<dbReference type="GO" id="GO:0000466">
    <property type="term" value="P:maturation of 5.8S rRNA from tricistronic rRNA transcript (SSU-rRNA, 5.8S rRNA, LSU-rRNA)"/>
    <property type="evidence" value="ECO:0007669"/>
    <property type="project" value="TreeGrafter"/>
</dbReference>
<evidence type="ECO:0000313" key="4">
    <source>
        <dbReference type="EMBL" id="KAK3893462.1"/>
    </source>
</evidence>
<dbReference type="GO" id="GO:0000463">
    <property type="term" value="P:maturation of LSU-rRNA from tricistronic rRNA transcript (SSU-rRNA, 5.8S rRNA, LSU-rRNA)"/>
    <property type="evidence" value="ECO:0007669"/>
    <property type="project" value="TreeGrafter"/>
</dbReference>
<sequence length="1886" mass="215214">MKVEDLLRGLEGDTPLQALKDFNGFLLGNNNASEAINDLLLASNDCEKLLSLLSNNKHVGVVLEILTTLSYVLLSIADELNEFSSTGLHITRQLLNNHGTDLYKFLSSISAPKSIKAVLRCLTGMVLLGGEAANEVLTKLDWSSIRFSDLARRVNIIDERDARAWLIYFFLAFLNMTDEPYIIEQFLQKKDALSSIYDGLLFDPSERVINVLKVMHESILLNENITKTTKVSLFTPVTCQPILQLYNWIGPMGKTVGRENIDRLDQDIVESIEKERPQVKEILHKFLLTLCTSFKYGIIFKEKNKPGYEKTNWWLYTIISHLKTPWESAEGRELISKIIAYSPSLLKPFMPELRQHLEVRQTKVFIDILYMLTQMVENQMPWIRMESFGLPGALASILLKPLDPSFIQSVLESGHTFINHFGILFIHSVLSKTKETCDRIMQSQTLTLEVKEKVPRKLKESVLSGLVPVSSIVQCWELAITQQHQSIEGVQDIPVTIQLLSIAKVLTLYTDLQPSKSVYEAINPIQKLQTVGNLSVKTEDENYARLELQVLCLGFIAGSGPDRIVEAGTRMNHQTNTSAHMKLSILKTIDSMEIVDNEDISQQTIAMPFSRLVLGTIDLISSNPDPEHSHYFSSVMSDYLYSLNDPDLLIDVLLQEESVITPDLKEYLKCWHRGKQTKNISLQQFDNVNLSELLKYFFMTHNWDTVEKYLEEKKLVNILEKGDLDLIVSQILIYICLQTNVKRKGTAIVKKYVYLLKEIYKILDQESDQKYVHCLLQMVLENPKILSCYKPFTGVQSPISELAQEFVDYVLQKHTTLAPKTSPYFEVLVQHIQSNSRNMNETIDLWSPFSQFISSENTIISYEDLESVFIACLESFSVTWSSQKKLIYEMIQLLLKTTSAKRTLTPQSIHLILAKFEELNKEEKTESAEQDKTSASVMSNLEKLMIQVIDGKVAEKLSAEELKQLMRCQPPCPDLCCHLLTQYPPHATTFAKQLKKRPAIILPLQAPLLALLLTQNEIVSAAESALNKVSGKLKTWVLNLDEKNNETNLLIPHALQRNVLDVDCITEVCKKMYEEAVASEQQPLSEKIPSLLPAFHKLAEVGPQLSKIGLPEETMALLIVSLNYIKYSYHKKNEPEILLKVANVIEKMIPKLDEITFQRTMACNKLWMSFVKQILRKGLSDASMGPDMLHLLQLLSSMMYKRRQGGGGRPRDENLVLPITTFYKMIMSHTQYLTLMFNREPEWERLKEAVVELQQALVDCQTEVCQESHVPIFLGAYTASMSTLDQRILMMLHTYEREGHMNTIQPMLWGDAAVTHFRIKTQSEQLFLNPNPEQVLALIEMDKLLHTCRHFNTRLPLEASAVHPGDKSVYDIRFLLPLLFNLGWDRTSHLTEYDYATSGAAALGFTALTSHEREVWGIGAATLRCMVKKMDRLRRGRMKLPWQWLVGVVSCSFEGQQRRLPALAAHFLVEATKLFSQPEHSMYQPVLNYAFIFPVFKTYFVPELYSLFNSKHITDHRDHRSFLLNNLSSGIRQILDYSITKRTFTATLILGMLQSPTADIGLKVQALEVLEAMARIHLGAVDLVRVHNLLTLLPLVALPDTTAPELQPSPATRPGHPQLMAGVVQVLSTLWATLLDTVTRKRSNALPPEEQEFLPEEEEEEEEEDRRGKRKWNNRETFSKCFKKAKNESLDVNDGDDTEPCTQDMEIESEDIKVNNNELAEKSRTRRLHPLVVHEYLNCLKLLAPSILSISPLATYAQFLNLIADAVNYVDVIATSPVEKLPIRLIAVAPTAVKQQLNEIINWDHLHKQLQGHLTDDEEVLVLKEKAKEKWHEWRSEPLSTHLHKTLKPKHSEDSKHQDEFSDQDTKKEYDSLKQAVIKLLKILEK</sequence>
<feature type="domain" description="URB1 N-terminal" evidence="2">
    <location>
        <begin position="49"/>
        <end position="365"/>
    </location>
</feature>
<dbReference type="Pfam" id="PF16201">
    <property type="entry name" value="NopRA1"/>
    <property type="match status" value="1"/>
</dbReference>
<evidence type="ECO:0008006" key="6">
    <source>
        <dbReference type="Google" id="ProtNLM"/>
    </source>
</evidence>
<organism evidence="4 5">
    <name type="scientific">Petrolisthes cinctipes</name>
    <name type="common">Flat porcelain crab</name>
    <dbReference type="NCBI Taxonomy" id="88211"/>
    <lineage>
        <taxon>Eukaryota</taxon>
        <taxon>Metazoa</taxon>
        <taxon>Ecdysozoa</taxon>
        <taxon>Arthropoda</taxon>
        <taxon>Crustacea</taxon>
        <taxon>Multicrustacea</taxon>
        <taxon>Malacostraca</taxon>
        <taxon>Eumalacostraca</taxon>
        <taxon>Eucarida</taxon>
        <taxon>Decapoda</taxon>
        <taxon>Pleocyemata</taxon>
        <taxon>Anomura</taxon>
        <taxon>Galatheoidea</taxon>
        <taxon>Porcellanidae</taxon>
        <taxon>Petrolisthes</taxon>
    </lineage>
</organism>
<dbReference type="Proteomes" id="UP001286313">
    <property type="component" value="Unassembled WGS sequence"/>
</dbReference>
<dbReference type="InterPro" id="IPR039844">
    <property type="entry name" value="URB1"/>
</dbReference>
<keyword evidence="5" id="KW-1185">Reference proteome</keyword>
<name>A0AAE1GKD6_PETCI</name>
<evidence type="ECO:0000256" key="1">
    <source>
        <dbReference type="SAM" id="MobiDB-lite"/>
    </source>
</evidence>
<dbReference type="InterPro" id="IPR021714">
    <property type="entry name" value="URB1_N"/>
</dbReference>
<proteinExistence type="predicted"/>
<dbReference type="EMBL" id="JAWQEG010000206">
    <property type="protein sequence ID" value="KAK3893462.1"/>
    <property type="molecule type" value="Genomic_DNA"/>
</dbReference>
<dbReference type="InterPro" id="IPR032436">
    <property type="entry name" value="URB1_C"/>
</dbReference>
<feature type="region of interest" description="Disordered" evidence="1">
    <location>
        <begin position="1842"/>
        <end position="1867"/>
    </location>
</feature>
<protein>
    <recommendedName>
        <fullName evidence="6">Nucleolar pre-ribosomal-associated protein 1</fullName>
    </recommendedName>
</protein>
<dbReference type="PANTHER" id="PTHR13500:SF0">
    <property type="entry name" value="NUCLEOLAR PRE-RIBOSOMAL-ASSOCIATED PROTEIN 1"/>
    <property type="match status" value="1"/>
</dbReference>
<evidence type="ECO:0000259" key="3">
    <source>
        <dbReference type="Pfam" id="PF16201"/>
    </source>
</evidence>
<evidence type="ECO:0000259" key="2">
    <source>
        <dbReference type="Pfam" id="PF11707"/>
    </source>
</evidence>
<evidence type="ECO:0000313" key="5">
    <source>
        <dbReference type="Proteomes" id="UP001286313"/>
    </source>
</evidence>
<feature type="compositionally biased region" description="Acidic residues" evidence="1">
    <location>
        <begin position="1649"/>
        <end position="1664"/>
    </location>
</feature>
<gene>
    <name evidence="4" type="ORF">Pcinc_002725</name>
</gene>
<comment type="caution">
    <text evidence="4">The sequence shown here is derived from an EMBL/GenBank/DDBJ whole genome shotgun (WGS) entry which is preliminary data.</text>
</comment>
<feature type="region of interest" description="Disordered" evidence="1">
    <location>
        <begin position="1642"/>
        <end position="1670"/>
    </location>
</feature>
<dbReference type="GO" id="GO:0005730">
    <property type="term" value="C:nucleolus"/>
    <property type="evidence" value="ECO:0007669"/>
    <property type="project" value="TreeGrafter"/>
</dbReference>
<feature type="compositionally biased region" description="Basic and acidic residues" evidence="1">
    <location>
        <begin position="1850"/>
        <end position="1867"/>
    </location>
</feature>
<accession>A0AAE1GKD6</accession>
<feature type="domain" description="URB1 C-terminal" evidence="3">
    <location>
        <begin position="1404"/>
        <end position="1591"/>
    </location>
</feature>
<dbReference type="PANTHER" id="PTHR13500">
    <property type="entry name" value="NUCLEOLAR PRERIBOSOMAL-ASSOCIATED PROTEIN 1"/>
    <property type="match status" value="1"/>
</dbReference>
<reference evidence="4" key="1">
    <citation type="submission" date="2023-10" db="EMBL/GenBank/DDBJ databases">
        <title>Genome assemblies of two species of porcelain crab, Petrolisthes cinctipes and Petrolisthes manimaculis (Anomura: Porcellanidae).</title>
        <authorList>
            <person name="Angst P."/>
        </authorList>
    </citation>
    <scope>NUCLEOTIDE SEQUENCE</scope>
    <source>
        <strain evidence="4">PB745_01</strain>
        <tissue evidence="4">Gill</tissue>
    </source>
</reference>